<dbReference type="SUPFAM" id="SSF54373">
    <property type="entry name" value="FAD-linked reductases, C-terminal domain"/>
    <property type="match status" value="1"/>
</dbReference>
<evidence type="ECO:0000256" key="2">
    <source>
        <dbReference type="ARBA" id="ARBA00022977"/>
    </source>
</evidence>
<sequence>MMIPGGSEIVIIGGGIVGCVAAYVLRRAGHEVLLLERDRLGSGASGAAAGLLAPFGPINGAGAQADLLLQGLARLESLLPEVEDESGIQTHYARTGALRVVFQEKRIARLRKRWESWQPLGWEMYWLTGEEARQQEPCLHPDVCAGIFIPGEAQLDAHATVQAFAQAARQRGARIEDGQEVCEIIMDRCEPERNMERVHGVRLADGRQLACDHLIVATGAWSQALLAPLAALPVTPVRGQMLILENDVRPLRHLIFGYAAYAIPHAEGVLVGATREEVGFTPGVTDEGQAWLKARASRLLPDQAGQSAIRAWSGLRPMTPDTRPLIGPVPGWTNLLLATGHNSVGFLLSALTAEGLRAMLEPVHSACEREVLRLLQPCLPQRFLS</sequence>
<name>D6TNE3_KTERA</name>
<evidence type="ECO:0000256" key="4">
    <source>
        <dbReference type="ARBA" id="ARBA00049872"/>
    </source>
</evidence>
<comment type="caution">
    <text evidence="7">The sequence shown here is derived from an EMBL/GenBank/DDBJ whole genome shotgun (WGS) entry which is preliminary data.</text>
</comment>
<dbReference type="AlphaFoldDB" id="D6TNE3"/>
<dbReference type="GO" id="GO:0005737">
    <property type="term" value="C:cytoplasm"/>
    <property type="evidence" value="ECO:0007669"/>
    <property type="project" value="TreeGrafter"/>
</dbReference>
<protein>
    <recommendedName>
        <fullName evidence="5">glycine oxidase</fullName>
        <ecNumber evidence="5">1.4.3.19</ecNumber>
    </recommendedName>
</protein>
<dbReference type="Pfam" id="PF01266">
    <property type="entry name" value="DAO"/>
    <property type="match status" value="1"/>
</dbReference>
<reference evidence="7 8" key="1">
    <citation type="journal article" date="2011" name="Stand. Genomic Sci.">
        <title>Non-contiguous finished genome sequence and contextual data of the filamentous soil bacterium Ktedonobacter racemifer type strain (SOSP1-21).</title>
        <authorList>
            <person name="Chang Y.J."/>
            <person name="Land M."/>
            <person name="Hauser L."/>
            <person name="Chertkov O."/>
            <person name="Del Rio T.G."/>
            <person name="Nolan M."/>
            <person name="Copeland A."/>
            <person name="Tice H."/>
            <person name="Cheng J.F."/>
            <person name="Lucas S."/>
            <person name="Han C."/>
            <person name="Goodwin L."/>
            <person name="Pitluck S."/>
            <person name="Ivanova N."/>
            <person name="Ovchinikova G."/>
            <person name="Pati A."/>
            <person name="Chen A."/>
            <person name="Palaniappan K."/>
            <person name="Mavromatis K."/>
            <person name="Liolios K."/>
            <person name="Brettin T."/>
            <person name="Fiebig A."/>
            <person name="Rohde M."/>
            <person name="Abt B."/>
            <person name="Goker M."/>
            <person name="Detter J.C."/>
            <person name="Woyke T."/>
            <person name="Bristow J."/>
            <person name="Eisen J.A."/>
            <person name="Markowitz V."/>
            <person name="Hugenholtz P."/>
            <person name="Kyrpides N.C."/>
            <person name="Klenk H.P."/>
            <person name="Lapidus A."/>
        </authorList>
    </citation>
    <scope>NUCLEOTIDE SEQUENCE [LARGE SCALE GENOMIC DNA]</scope>
    <source>
        <strain evidence="8">DSM 44963</strain>
    </source>
</reference>
<dbReference type="FunCoup" id="D6TNE3">
    <property type="interactions" value="463"/>
</dbReference>
<dbReference type="InterPro" id="IPR006076">
    <property type="entry name" value="FAD-dep_OxRdtase"/>
</dbReference>
<dbReference type="NCBIfam" id="TIGR02352">
    <property type="entry name" value="thiamin_ThiO"/>
    <property type="match status" value="1"/>
</dbReference>
<dbReference type="PANTHER" id="PTHR13847:SF289">
    <property type="entry name" value="GLYCINE OXIDASE"/>
    <property type="match status" value="1"/>
</dbReference>
<accession>D6TNE3</accession>
<dbReference type="Gene3D" id="3.30.9.10">
    <property type="entry name" value="D-Amino Acid Oxidase, subunit A, domain 2"/>
    <property type="match status" value="1"/>
</dbReference>
<evidence type="ECO:0000256" key="1">
    <source>
        <dbReference type="ARBA" id="ARBA00004948"/>
    </source>
</evidence>
<dbReference type="SUPFAM" id="SSF51905">
    <property type="entry name" value="FAD/NAD(P)-binding domain"/>
    <property type="match status" value="1"/>
</dbReference>
<dbReference type="GO" id="GO:0009229">
    <property type="term" value="P:thiamine diphosphate biosynthetic process"/>
    <property type="evidence" value="ECO:0007669"/>
    <property type="project" value="UniProtKB-UniPathway"/>
</dbReference>
<dbReference type="GO" id="GO:0050660">
    <property type="term" value="F:flavin adenine dinucleotide binding"/>
    <property type="evidence" value="ECO:0007669"/>
    <property type="project" value="InterPro"/>
</dbReference>
<dbReference type="EMBL" id="ADVG01000002">
    <property type="protein sequence ID" value="EFH87274.1"/>
    <property type="molecule type" value="Genomic_DNA"/>
</dbReference>
<dbReference type="Gene3D" id="3.50.50.60">
    <property type="entry name" value="FAD/NAD(P)-binding domain"/>
    <property type="match status" value="1"/>
</dbReference>
<organism evidence="7 8">
    <name type="scientific">Ktedonobacter racemifer DSM 44963</name>
    <dbReference type="NCBI Taxonomy" id="485913"/>
    <lineage>
        <taxon>Bacteria</taxon>
        <taxon>Bacillati</taxon>
        <taxon>Chloroflexota</taxon>
        <taxon>Ktedonobacteria</taxon>
        <taxon>Ktedonobacterales</taxon>
        <taxon>Ktedonobacteraceae</taxon>
        <taxon>Ktedonobacter</taxon>
    </lineage>
</organism>
<dbReference type="InParanoid" id="D6TNE3"/>
<dbReference type="UniPathway" id="UPA00060"/>
<dbReference type="InterPro" id="IPR012727">
    <property type="entry name" value="Gly_oxidase_ThiO"/>
</dbReference>
<keyword evidence="8" id="KW-1185">Reference proteome</keyword>
<evidence type="ECO:0000256" key="3">
    <source>
        <dbReference type="ARBA" id="ARBA00023002"/>
    </source>
</evidence>
<dbReference type="STRING" id="485913.Krac_8604"/>
<dbReference type="GO" id="GO:0043799">
    <property type="term" value="F:glycine oxidase activity"/>
    <property type="evidence" value="ECO:0007669"/>
    <property type="project" value="UniProtKB-EC"/>
</dbReference>
<keyword evidence="3" id="KW-0560">Oxidoreductase</keyword>
<feature type="domain" description="FAD dependent oxidoreductase" evidence="6">
    <location>
        <begin position="9"/>
        <end position="356"/>
    </location>
</feature>
<dbReference type="GO" id="GO:0009228">
    <property type="term" value="P:thiamine biosynthetic process"/>
    <property type="evidence" value="ECO:0007669"/>
    <property type="project" value="UniProtKB-KW"/>
</dbReference>
<gene>
    <name evidence="7" type="ORF">Krac_8604</name>
</gene>
<comment type="pathway">
    <text evidence="1">Cofactor biosynthesis; thiamine diphosphate biosynthesis.</text>
</comment>
<dbReference type="Proteomes" id="UP000004508">
    <property type="component" value="Unassembled WGS sequence"/>
</dbReference>
<evidence type="ECO:0000313" key="8">
    <source>
        <dbReference type="Proteomes" id="UP000004508"/>
    </source>
</evidence>
<proteinExistence type="predicted"/>
<dbReference type="OrthoDB" id="9794226at2"/>
<dbReference type="InterPro" id="IPR036188">
    <property type="entry name" value="FAD/NAD-bd_sf"/>
</dbReference>
<keyword evidence="2" id="KW-0784">Thiamine biosynthesis</keyword>
<evidence type="ECO:0000256" key="5">
    <source>
        <dbReference type="ARBA" id="ARBA00050018"/>
    </source>
</evidence>
<dbReference type="eggNOG" id="COG0665">
    <property type="taxonomic scope" value="Bacteria"/>
</dbReference>
<evidence type="ECO:0000313" key="7">
    <source>
        <dbReference type="EMBL" id="EFH87274.1"/>
    </source>
</evidence>
<evidence type="ECO:0000259" key="6">
    <source>
        <dbReference type="Pfam" id="PF01266"/>
    </source>
</evidence>
<comment type="catalytic activity">
    <reaction evidence="4">
        <text>glycine + O2 + H2O = glyoxylate + H2O2 + NH4(+)</text>
        <dbReference type="Rhea" id="RHEA:11532"/>
        <dbReference type="ChEBI" id="CHEBI:15377"/>
        <dbReference type="ChEBI" id="CHEBI:15379"/>
        <dbReference type="ChEBI" id="CHEBI:16240"/>
        <dbReference type="ChEBI" id="CHEBI:28938"/>
        <dbReference type="ChEBI" id="CHEBI:36655"/>
        <dbReference type="ChEBI" id="CHEBI:57305"/>
        <dbReference type="EC" id="1.4.3.19"/>
    </reaction>
</comment>
<dbReference type="EC" id="1.4.3.19" evidence="5"/>
<dbReference type="RefSeq" id="WP_007912274.1">
    <property type="nucleotide sequence ID" value="NZ_ADVG01000002.1"/>
</dbReference>
<dbReference type="PANTHER" id="PTHR13847">
    <property type="entry name" value="SARCOSINE DEHYDROGENASE-RELATED"/>
    <property type="match status" value="1"/>
</dbReference>